<evidence type="ECO:0000313" key="3">
    <source>
        <dbReference type="EMBL" id="KAL0925661.1"/>
    </source>
</evidence>
<keyword evidence="2" id="KW-1133">Transmembrane helix</keyword>
<dbReference type="Gene3D" id="6.10.250.1310">
    <property type="match status" value="1"/>
</dbReference>
<keyword evidence="2" id="KW-0472">Membrane</keyword>
<protein>
    <submittedName>
        <fullName evidence="3">Uncharacterized protein</fullName>
    </submittedName>
</protein>
<name>A0ABD0VSC0_DENTH</name>
<organism evidence="3 4">
    <name type="scientific">Dendrobium thyrsiflorum</name>
    <name type="common">Pinecone-like raceme dendrobium</name>
    <name type="synonym">Orchid</name>
    <dbReference type="NCBI Taxonomy" id="117978"/>
    <lineage>
        <taxon>Eukaryota</taxon>
        <taxon>Viridiplantae</taxon>
        <taxon>Streptophyta</taxon>
        <taxon>Embryophyta</taxon>
        <taxon>Tracheophyta</taxon>
        <taxon>Spermatophyta</taxon>
        <taxon>Magnoliopsida</taxon>
        <taxon>Liliopsida</taxon>
        <taxon>Asparagales</taxon>
        <taxon>Orchidaceae</taxon>
        <taxon>Epidendroideae</taxon>
        <taxon>Malaxideae</taxon>
        <taxon>Dendrobiinae</taxon>
        <taxon>Dendrobium</taxon>
    </lineage>
</organism>
<accession>A0ABD0VSC0</accession>
<dbReference type="EMBL" id="JANQDX010000004">
    <property type="protein sequence ID" value="KAL0925661.1"/>
    <property type="molecule type" value="Genomic_DNA"/>
</dbReference>
<gene>
    <name evidence="3" type="ORF">M5K25_004026</name>
</gene>
<evidence type="ECO:0000313" key="4">
    <source>
        <dbReference type="Proteomes" id="UP001552299"/>
    </source>
</evidence>
<sequence>MGSLSSRRDALEAVEEPFPRHLLIYQGSSSAPRRRGKSWSRTGTNSSGELRLSHEKNLAAASFLRASNFLLWSAIALIFVPIGCYVDASFFPLAVSLQFLFAAVFEEFLMIELPKIQRQLQLCVEIYDSKKLQLQSEFEREKENIRSKNLQASTSEQGLWRYATRALVSRGISFEGRMLWCII</sequence>
<feature type="region of interest" description="Disordered" evidence="1">
    <location>
        <begin position="28"/>
        <end position="48"/>
    </location>
</feature>
<keyword evidence="4" id="KW-1185">Reference proteome</keyword>
<comment type="caution">
    <text evidence="3">The sequence shown here is derived from an EMBL/GenBank/DDBJ whole genome shotgun (WGS) entry which is preliminary data.</text>
</comment>
<keyword evidence="2" id="KW-0812">Transmembrane</keyword>
<evidence type="ECO:0000256" key="2">
    <source>
        <dbReference type="SAM" id="Phobius"/>
    </source>
</evidence>
<feature type="transmembrane region" description="Helical" evidence="2">
    <location>
        <begin position="58"/>
        <end position="82"/>
    </location>
</feature>
<dbReference type="AlphaFoldDB" id="A0ABD0VSC0"/>
<dbReference type="Proteomes" id="UP001552299">
    <property type="component" value="Unassembled WGS sequence"/>
</dbReference>
<reference evidence="3 4" key="1">
    <citation type="journal article" date="2024" name="Plant Biotechnol. J.">
        <title>Dendrobium thyrsiflorum genome and its molecular insights into genes involved in important horticultural traits.</title>
        <authorList>
            <person name="Chen B."/>
            <person name="Wang J.Y."/>
            <person name="Zheng P.J."/>
            <person name="Li K.L."/>
            <person name="Liang Y.M."/>
            <person name="Chen X.F."/>
            <person name="Zhang C."/>
            <person name="Zhao X."/>
            <person name="He X."/>
            <person name="Zhang G.Q."/>
            <person name="Liu Z.J."/>
            <person name="Xu Q."/>
        </authorList>
    </citation>
    <scope>NUCLEOTIDE SEQUENCE [LARGE SCALE GENOMIC DNA]</scope>
    <source>
        <strain evidence="3">GZMU011</strain>
    </source>
</reference>
<proteinExistence type="predicted"/>
<evidence type="ECO:0000256" key="1">
    <source>
        <dbReference type="SAM" id="MobiDB-lite"/>
    </source>
</evidence>
<feature type="compositionally biased region" description="Polar residues" evidence="1">
    <location>
        <begin position="39"/>
        <end position="48"/>
    </location>
</feature>